<comment type="subcellular location">
    <subcellularLocation>
        <location evidence="1">Membrane</location>
        <topology evidence="1">Single-pass membrane protein</topology>
    </subcellularLocation>
</comment>
<gene>
    <name evidence="5" type="ORF">OMM_00300</name>
</gene>
<dbReference type="Proteomes" id="UP000189670">
    <property type="component" value="Unassembled WGS sequence"/>
</dbReference>
<keyword evidence="3" id="KW-0472">Membrane</keyword>
<dbReference type="PANTHER" id="PTHR42911">
    <property type="entry name" value="MODULATOR OF FTSH PROTEASE HFLC"/>
    <property type="match status" value="1"/>
</dbReference>
<dbReference type="SUPFAM" id="SSF117892">
    <property type="entry name" value="Band 7/SPFH domain"/>
    <property type="match status" value="1"/>
</dbReference>
<dbReference type="SMART" id="SM00244">
    <property type="entry name" value="PHB"/>
    <property type="match status" value="1"/>
</dbReference>
<sequence length="306" mass="34671">MNKHQLSFGISFFIIFIIVVVGFMSFFSTIPSGHVGVGSMFGKVKSDIYSEGIHWVNPFLKMTLFDARQKTHKESMGVPSKDQLITEFELSIQYRLIKDKAPFMFKETGTPKEVINVHMIPLLRSQMREIGKSVEKAEQFYDQSVQKRIQEELLSSLLSLAEKGIKVEKLLIREVILPKIITNAVIRKKEAAQAAEKAKEELKKFKVDQERKEAQADAERKAELIEAKKKREVMLIAANAKLEAAKIEAQATLVRAKAEAEAKKQIIEILSLDGFIQLESMQTLRNLQNGNHLIILDSKSTSPLPF</sequence>
<dbReference type="GO" id="GO:0016020">
    <property type="term" value="C:membrane"/>
    <property type="evidence" value="ECO:0007669"/>
    <property type="project" value="UniProtKB-SubCell"/>
</dbReference>
<reference evidence="6" key="1">
    <citation type="submission" date="2012-11" db="EMBL/GenBank/DDBJ databases">
        <authorList>
            <person name="Lucero-Rivera Y.E."/>
            <person name="Tovar-Ramirez D."/>
        </authorList>
    </citation>
    <scope>NUCLEOTIDE SEQUENCE [LARGE SCALE GENOMIC DNA]</scope>
    <source>
        <strain evidence="6">Araruama</strain>
    </source>
</reference>
<evidence type="ECO:0000256" key="2">
    <source>
        <dbReference type="SAM" id="Coils"/>
    </source>
</evidence>
<keyword evidence="3" id="KW-1133">Transmembrane helix</keyword>
<evidence type="ECO:0000259" key="4">
    <source>
        <dbReference type="SMART" id="SM00244"/>
    </source>
</evidence>
<feature type="domain" description="Band 7" evidence="4">
    <location>
        <begin position="25"/>
        <end position="189"/>
    </location>
</feature>
<organism evidence="5 6">
    <name type="scientific">Candidatus Magnetoglobus multicellularis str. Araruama</name>
    <dbReference type="NCBI Taxonomy" id="890399"/>
    <lineage>
        <taxon>Bacteria</taxon>
        <taxon>Pseudomonadati</taxon>
        <taxon>Thermodesulfobacteriota</taxon>
        <taxon>Desulfobacteria</taxon>
        <taxon>Desulfobacterales</taxon>
        <taxon>Desulfobacteraceae</taxon>
        <taxon>Candidatus Magnetoglobus</taxon>
    </lineage>
</organism>
<protein>
    <submittedName>
        <fullName evidence="5">Band 7 protein</fullName>
    </submittedName>
</protein>
<dbReference type="EMBL" id="ATBP01000012">
    <property type="protein sequence ID" value="ETR74296.1"/>
    <property type="molecule type" value="Genomic_DNA"/>
</dbReference>
<dbReference type="Pfam" id="PF01145">
    <property type="entry name" value="Band_7"/>
    <property type="match status" value="1"/>
</dbReference>
<dbReference type="InterPro" id="IPR036013">
    <property type="entry name" value="Band_7/SPFH_dom_sf"/>
</dbReference>
<name>A0A1V1PHK6_9BACT</name>
<evidence type="ECO:0000313" key="6">
    <source>
        <dbReference type="Proteomes" id="UP000189670"/>
    </source>
</evidence>
<keyword evidence="2" id="KW-0175">Coiled coil</keyword>
<feature type="coiled-coil region" evidence="2">
    <location>
        <begin position="181"/>
        <end position="259"/>
    </location>
</feature>
<keyword evidence="3" id="KW-0812">Transmembrane</keyword>
<comment type="caution">
    <text evidence="5">The sequence shown here is derived from an EMBL/GenBank/DDBJ whole genome shotgun (WGS) entry which is preliminary data.</text>
</comment>
<dbReference type="AlphaFoldDB" id="A0A1V1PHK6"/>
<accession>A0A1V1PHK6</accession>
<proteinExistence type="predicted"/>
<dbReference type="PANTHER" id="PTHR42911:SF1">
    <property type="entry name" value="MODULATOR OF FTSH PROTEASE HFLC"/>
    <property type="match status" value="1"/>
</dbReference>
<dbReference type="InterPro" id="IPR001107">
    <property type="entry name" value="Band_7"/>
</dbReference>
<evidence type="ECO:0000256" key="1">
    <source>
        <dbReference type="ARBA" id="ARBA00004167"/>
    </source>
</evidence>
<evidence type="ECO:0000313" key="5">
    <source>
        <dbReference type="EMBL" id="ETR74296.1"/>
    </source>
</evidence>
<evidence type="ECO:0000256" key="3">
    <source>
        <dbReference type="SAM" id="Phobius"/>
    </source>
</evidence>
<feature type="transmembrane region" description="Helical" evidence="3">
    <location>
        <begin position="6"/>
        <end position="27"/>
    </location>
</feature>